<dbReference type="SMART" id="SM00487">
    <property type="entry name" value="DEXDc"/>
    <property type="match status" value="1"/>
</dbReference>
<dbReference type="Pfam" id="PF04851">
    <property type="entry name" value="ResIII"/>
    <property type="match status" value="1"/>
</dbReference>
<keyword evidence="4" id="KW-0378">Hydrolase</keyword>
<dbReference type="SMART" id="SM00490">
    <property type="entry name" value="HELICc"/>
    <property type="match status" value="1"/>
</dbReference>
<dbReference type="SUPFAM" id="SSF52540">
    <property type="entry name" value="P-loop containing nucleoside triphosphate hydrolases"/>
    <property type="match status" value="1"/>
</dbReference>
<keyword evidence="4" id="KW-0347">Helicase</keyword>
<dbReference type="InterPro" id="IPR001650">
    <property type="entry name" value="Helicase_C-like"/>
</dbReference>
<evidence type="ECO:0000259" key="2">
    <source>
        <dbReference type="PROSITE" id="PS51192"/>
    </source>
</evidence>
<dbReference type="PANTHER" id="PTHR47396">
    <property type="entry name" value="TYPE I RESTRICTION ENZYME ECOKI R PROTEIN"/>
    <property type="match status" value="1"/>
</dbReference>
<dbReference type="Pfam" id="PF00271">
    <property type="entry name" value="Helicase_C"/>
    <property type="match status" value="1"/>
</dbReference>
<evidence type="ECO:0000259" key="3">
    <source>
        <dbReference type="PROSITE" id="PS51194"/>
    </source>
</evidence>
<reference evidence="4 5" key="1">
    <citation type="submission" date="2020-03" db="EMBL/GenBank/DDBJ databases">
        <title>Roseomonas selenitidurans sp. nov. isolated from soil.</title>
        <authorList>
            <person name="Liu H."/>
        </authorList>
    </citation>
    <scope>NUCLEOTIDE SEQUENCE [LARGE SCALE GENOMIC DNA]</scope>
    <source>
        <strain evidence="4 5">JCM 15073</strain>
    </source>
</reference>
<feature type="domain" description="Helicase C-terminal" evidence="3">
    <location>
        <begin position="274"/>
        <end position="419"/>
    </location>
</feature>
<protein>
    <submittedName>
        <fullName evidence="4">DEAD/DEAH box helicase</fullName>
    </submittedName>
</protein>
<gene>
    <name evidence="4" type="ORF">HB662_10200</name>
</gene>
<dbReference type="InterPro" id="IPR050742">
    <property type="entry name" value="Helicase_Restrict-Modif_Enz"/>
</dbReference>
<feature type="domain" description="Helicase ATP-binding" evidence="2">
    <location>
        <begin position="66"/>
        <end position="200"/>
    </location>
</feature>
<organism evidence="4 5">
    <name type="scientific">Falsiroseomonas frigidaquae</name>
    <dbReference type="NCBI Taxonomy" id="487318"/>
    <lineage>
        <taxon>Bacteria</taxon>
        <taxon>Pseudomonadati</taxon>
        <taxon>Pseudomonadota</taxon>
        <taxon>Alphaproteobacteria</taxon>
        <taxon>Acetobacterales</taxon>
        <taxon>Roseomonadaceae</taxon>
        <taxon>Falsiroseomonas</taxon>
    </lineage>
</organism>
<accession>A0ABX1EYI2</accession>
<dbReference type="Proteomes" id="UP000765160">
    <property type="component" value="Unassembled WGS sequence"/>
</dbReference>
<sequence length="526" mass="55602">MPLLPTPPSTPPGDSTRLPYSSPPAPPLGGRSGGVRSACGCRDEKGSARPQGLRLYQVDAVEQLRDAYRRGARAPLLVLPTGGGKTVVFSHIAAAAVAKGRSVLVLVHRRELLRQASEKLTSAGVAHGIIAPGHAATDHPVQVASVQTLARRLDQMRQAPPQLVIIDEAHHAVAGQWRAILDAFPEAHILGVTATPIRSDGAGLGVRAGGVFDALVSGPSIADLIDQRHLVRPRIFAPAPGEAPDLSGIRTRGGDYEVAQLAEAMSAPQVVGCAVEHYRRHAAGLPTVLFAASVHHAEAVAEAFRAAGIRAVAASGTTPPAERDAAIKGLATGAVEVLCSCDLISEGLDVPAIGAVMLLRPTQSLALYLQQVGRGLRPADGKSELIVLDHAGNSLVHGLPQMPQRWSLEGDPTRLSGKGRRNKPICTVCASVLRRGAEACGDCGTPARPPKREMQQGHGVLSEVPPDVVAWMLAVHTLPVPELLNRARTVSDLIAIQRARGFKPGWVWHKWRDILQRRSPSANDRC</sequence>
<feature type="compositionally biased region" description="Pro residues" evidence="1">
    <location>
        <begin position="1"/>
        <end position="11"/>
    </location>
</feature>
<dbReference type="GO" id="GO:0004386">
    <property type="term" value="F:helicase activity"/>
    <property type="evidence" value="ECO:0007669"/>
    <property type="project" value="UniProtKB-KW"/>
</dbReference>
<keyword evidence="5" id="KW-1185">Reference proteome</keyword>
<evidence type="ECO:0000313" key="5">
    <source>
        <dbReference type="Proteomes" id="UP000765160"/>
    </source>
</evidence>
<dbReference type="InterPro" id="IPR006935">
    <property type="entry name" value="Helicase/UvrB_N"/>
</dbReference>
<evidence type="ECO:0000313" key="4">
    <source>
        <dbReference type="EMBL" id="NKE45151.1"/>
    </source>
</evidence>
<comment type="caution">
    <text evidence="4">The sequence shown here is derived from an EMBL/GenBank/DDBJ whole genome shotgun (WGS) entry which is preliminary data.</text>
</comment>
<dbReference type="PROSITE" id="PS51194">
    <property type="entry name" value="HELICASE_CTER"/>
    <property type="match status" value="1"/>
</dbReference>
<evidence type="ECO:0000256" key="1">
    <source>
        <dbReference type="SAM" id="MobiDB-lite"/>
    </source>
</evidence>
<dbReference type="EMBL" id="JAAVTX010000003">
    <property type="protein sequence ID" value="NKE45151.1"/>
    <property type="molecule type" value="Genomic_DNA"/>
</dbReference>
<keyword evidence="4" id="KW-0067">ATP-binding</keyword>
<proteinExistence type="predicted"/>
<name>A0ABX1EYI2_9PROT</name>
<dbReference type="InterPro" id="IPR027417">
    <property type="entry name" value="P-loop_NTPase"/>
</dbReference>
<dbReference type="PANTHER" id="PTHR47396:SF1">
    <property type="entry name" value="ATP-DEPENDENT HELICASE IRC3-RELATED"/>
    <property type="match status" value="1"/>
</dbReference>
<dbReference type="Gene3D" id="3.40.50.300">
    <property type="entry name" value="P-loop containing nucleotide triphosphate hydrolases"/>
    <property type="match status" value="2"/>
</dbReference>
<keyword evidence="4" id="KW-0547">Nucleotide-binding</keyword>
<dbReference type="PROSITE" id="PS51192">
    <property type="entry name" value="HELICASE_ATP_BIND_1"/>
    <property type="match status" value="1"/>
</dbReference>
<dbReference type="InterPro" id="IPR014001">
    <property type="entry name" value="Helicase_ATP-bd"/>
</dbReference>
<feature type="region of interest" description="Disordered" evidence="1">
    <location>
        <begin position="1"/>
        <end position="47"/>
    </location>
</feature>